<gene>
    <name evidence="2" type="ORF">E2562_024137</name>
</gene>
<evidence type="ECO:0008006" key="4">
    <source>
        <dbReference type="Google" id="ProtNLM"/>
    </source>
</evidence>
<feature type="compositionally biased region" description="Low complexity" evidence="1">
    <location>
        <begin position="59"/>
        <end position="78"/>
    </location>
</feature>
<organism evidence="2 3">
    <name type="scientific">Oryza meyeriana var. granulata</name>
    <dbReference type="NCBI Taxonomy" id="110450"/>
    <lineage>
        <taxon>Eukaryota</taxon>
        <taxon>Viridiplantae</taxon>
        <taxon>Streptophyta</taxon>
        <taxon>Embryophyta</taxon>
        <taxon>Tracheophyta</taxon>
        <taxon>Spermatophyta</taxon>
        <taxon>Magnoliopsida</taxon>
        <taxon>Liliopsida</taxon>
        <taxon>Poales</taxon>
        <taxon>Poaceae</taxon>
        <taxon>BOP clade</taxon>
        <taxon>Oryzoideae</taxon>
        <taxon>Oryzeae</taxon>
        <taxon>Oryzinae</taxon>
        <taxon>Oryza</taxon>
        <taxon>Oryza meyeriana</taxon>
    </lineage>
</organism>
<reference evidence="2 3" key="1">
    <citation type="submission" date="2019-11" db="EMBL/GenBank/DDBJ databases">
        <title>Whole genome sequence of Oryza granulata.</title>
        <authorList>
            <person name="Li W."/>
        </authorList>
    </citation>
    <scope>NUCLEOTIDE SEQUENCE [LARGE SCALE GENOMIC DNA]</scope>
    <source>
        <strain evidence="3">cv. Menghai</strain>
        <tissue evidence="2">Leaf</tissue>
    </source>
</reference>
<dbReference type="AlphaFoldDB" id="A0A6G1EP86"/>
<dbReference type="EMBL" id="SPHZ02000003">
    <property type="protein sequence ID" value="KAF0926415.1"/>
    <property type="molecule type" value="Genomic_DNA"/>
</dbReference>
<sequence>MRGAGRATAAGAGLAGDEEALACAGDAPAGEADAPGDRDDPGVGTGPGVGSGPGGSSGPAGVVSGSGVVSGEVGEAGPHVADAVVPEAGPRVAKSVTPRETGAHTADAGAPRWVGGSMSSIRKSNAEGDADIIQSSNKASLIPGVLGRRIRASH</sequence>
<comment type="caution">
    <text evidence="2">The sequence shown here is derived from an EMBL/GenBank/DDBJ whole genome shotgun (WGS) entry which is preliminary data.</text>
</comment>
<keyword evidence="3" id="KW-1185">Reference proteome</keyword>
<proteinExistence type="predicted"/>
<feature type="compositionally biased region" description="Gly residues" evidence="1">
    <location>
        <begin position="43"/>
        <end position="58"/>
    </location>
</feature>
<feature type="compositionally biased region" description="Low complexity" evidence="1">
    <location>
        <begin position="22"/>
        <end position="33"/>
    </location>
</feature>
<protein>
    <recommendedName>
        <fullName evidence="4">DUF834 domain-containing protein</fullName>
    </recommendedName>
</protein>
<dbReference type="Proteomes" id="UP000479710">
    <property type="component" value="Unassembled WGS sequence"/>
</dbReference>
<evidence type="ECO:0000256" key="1">
    <source>
        <dbReference type="SAM" id="MobiDB-lite"/>
    </source>
</evidence>
<feature type="region of interest" description="Disordered" evidence="1">
    <location>
        <begin position="22"/>
        <end position="124"/>
    </location>
</feature>
<evidence type="ECO:0000313" key="3">
    <source>
        <dbReference type="Proteomes" id="UP000479710"/>
    </source>
</evidence>
<accession>A0A6G1EP86</accession>
<evidence type="ECO:0000313" key="2">
    <source>
        <dbReference type="EMBL" id="KAF0926415.1"/>
    </source>
</evidence>
<name>A0A6G1EP86_9ORYZ</name>